<dbReference type="PROSITE" id="PS50231">
    <property type="entry name" value="RICIN_B_LECTIN"/>
    <property type="match status" value="1"/>
</dbReference>
<feature type="domain" description="Ricin B lectin" evidence="1">
    <location>
        <begin position="7"/>
        <end position="81"/>
    </location>
</feature>
<evidence type="ECO:0000313" key="3">
    <source>
        <dbReference type="Proteomes" id="UP000044841"/>
    </source>
</evidence>
<dbReference type="EMBL" id="CYGV01001745">
    <property type="protein sequence ID" value="CUA76978.1"/>
    <property type="molecule type" value="Genomic_DNA"/>
</dbReference>
<protein>
    <recommendedName>
        <fullName evidence="1">Ricin B lectin domain-containing protein</fullName>
    </recommendedName>
</protein>
<gene>
    <name evidence="2" type="ORF">RSOLAG22IIIB_06425</name>
</gene>
<proteinExistence type="predicted"/>
<accession>A0A0K6GEE9</accession>
<keyword evidence="3" id="KW-1185">Reference proteome</keyword>
<evidence type="ECO:0000313" key="2">
    <source>
        <dbReference type="EMBL" id="CUA76978.1"/>
    </source>
</evidence>
<reference evidence="2 3" key="1">
    <citation type="submission" date="2015-07" db="EMBL/GenBank/DDBJ databases">
        <authorList>
            <person name="Noorani M."/>
        </authorList>
    </citation>
    <scope>NUCLEOTIDE SEQUENCE [LARGE SCALE GENOMIC DNA]</scope>
    <source>
        <strain evidence="2">BBA 69670</strain>
    </source>
</reference>
<name>A0A0K6GEE9_9AGAM</name>
<dbReference type="SUPFAM" id="SSF50370">
    <property type="entry name" value="Ricin B-like lectins"/>
    <property type="match status" value="1"/>
</dbReference>
<dbReference type="InterPro" id="IPR035992">
    <property type="entry name" value="Ricin_B-like_lectins"/>
</dbReference>
<dbReference type="Pfam" id="PF14200">
    <property type="entry name" value="RicinB_lectin_2"/>
    <property type="match status" value="1"/>
</dbReference>
<sequence>MSHDLPTGVYRLKNVRTGTALDLWDGRSGPGTKVQGYQAHGGDNQKWILKWTGIGHEVTFQNLKSKTYIGAPGEIADNVQVVGTNKAVPFILVKAESGYILQVASNGKVLSVRGGESANETPVIFFYSNEADDQKWYFETV</sequence>
<dbReference type="CDD" id="cd23455">
    <property type="entry name" value="beta-trefoil_Ricin_RSA"/>
    <property type="match status" value="1"/>
</dbReference>
<dbReference type="Proteomes" id="UP000044841">
    <property type="component" value="Unassembled WGS sequence"/>
</dbReference>
<dbReference type="InterPro" id="IPR000772">
    <property type="entry name" value="Ricin_B_lectin"/>
</dbReference>
<evidence type="ECO:0000259" key="1">
    <source>
        <dbReference type="Pfam" id="PF14200"/>
    </source>
</evidence>
<organism evidence="2 3">
    <name type="scientific">Rhizoctonia solani</name>
    <dbReference type="NCBI Taxonomy" id="456999"/>
    <lineage>
        <taxon>Eukaryota</taxon>
        <taxon>Fungi</taxon>
        <taxon>Dikarya</taxon>
        <taxon>Basidiomycota</taxon>
        <taxon>Agaricomycotina</taxon>
        <taxon>Agaricomycetes</taxon>
        <taxon>Cantharellales</taxon>
        <taxon>Ceratobasidiaceae</taxon>
        <taxon>Rhizoctonia</taxon>
    </lineage>
</organism>
<dbReference type="Gene3D" id="2.80.10.50">
    <property type="match status" value="1"/>
</dbReference>
<dbReference type="AlphaFoldDB" id="A0A0K6GEE9"/>